<organism evidence="12 13">
    <name type="scientific">Streptomyces chartreusis</name>
    <dbReference type="NCBI Taxonomy" id="1969"/>
    <lineage>
        <taxon>Bacteria</taxon>
        <taxon>Bacillati</taxon>
        <taxon>Actinomycetota</taxon>
        <taxon>Actinomycetes</taxon>
        <taxon>Kitasatosporales</taxon>
        <taxon>Streptomycetaceae</taxon>
        <taxon>Streptomyces</taxon>
    </lineage>
</organism>
<feature type="transmembrane region" description="Helical" evidence="10">
    <location>
        <begin position="44"/>
        <end position="61"/>
    </location>
</feature>
<keyword evidence="13" id="KW-1185">Reference proteome</keyword>
<dbReference type="SMART" id="SM00387">
    <property type="entry name" value="HATPase_c"/>
    <property type="match status" value="1"/>
</dbReference>
<keyword evidence="4" id="KW-0808">Transferase</keyword>
<name>A0A7H8TL58_STRCX</name>
<evidence type="ECO:0000256" key="7">
    <source>
        <dbReference type="ARBA" id="ARBA00022840"/>
    </source>
</evidence>
<evidence type="ECO:0000256" key="9">
    <source>
        <dbReference type="SAM" id="MobiDB-lite"/>
    </source>
</evidence>
<dbReference type="Pfam" id="PF07730">
    <property type="entry name" value="HisKA_3"/>
    <property type="match status" value="1"/>
</dbReference>
<dbReference type="SUPFAM" id="SSF55874">
    <property type="entry name" value="ATPase domain of HSP90 chaperone/DNA topoisomerase II/histidine kinase"/>
    <property type="match status" value="1"/>
</dbReference>
<evidence type="ECO:0000256" key="8">
    <source>
        <dbReference type="ARBA" id="ARBA00023012"/>
    </source>
</evidence>
<dbReference type="InterPro" id="IPR003594">
    <property type="entry name" value="HATPase_dom"/>
</dbReference>
<dbReference type="Proteomes" id="UP000509418">
    <property type="component" value="Chromosome"/>
</dbReference>
<keyword evidence="7" id="KW-0067">ATP-binding</keyword>
<keyword evidence="10" id="KW-0472">Membrane</keyword>
<dbReference type="InterPro" id="IPR011712">
    <property type="entry name" value="Sig_transdc_His_kin_sub3_dim/P"/>
</dbReference>
<dbReference type="CDD" id="cd16917">
    <property type="entry name" value="HATPase_UhpB-NarQ-NarX-like"/>
    <property type="match status" value="1"/>
</dbReference>
<evidence type="ECO:0000256" key="10">
    <source>
        <dbReference type="SAM" id="Phobius"/>
    </source>
</evidence>
<feature type="transmembrane region" description="Helical" evidence="10">
    <location>
        <begin position="21"/>
        <end position="38"/>
    </location>
</feature>
<dbReference type="InterPro" id="IPR050482">
    <property type="entry name" value="Sensor_HK_TwoCompSys"/>
</dbReference>
<dbReference type="Pfam" id="PF23539">
    <property type="entry name" value="DUF7134"/>
    <property type="match status" value="1"/>
</dbReference>
<evidence type="ECO:0000256" key="2">
    <source>
        <dbReference type="ARBA" id="ARBA00012438"/>
    </source>
</evidence>
<dbReference type="Gene3D" id="1.20.5.1930">
    <property type="match status" value="1"/>
</dbReference>
<keyword evidence="10" id="KW-1133">Transmembrane helix</keyword>
<feature type="region of interest" description="Disordered" evidence="9">
    <location>
        <begin position="383"/>
        <end position="406"/>
    </location>
</feature>
<feature type="compositionally biased region" description="Basic and acidic residues" evidence="9">
    <location>
        <begin position="395"/>
        <end position="406"/>
    </location>
</feature>
<dbReference type="GO" id="GO:0046983">
    <property type="term" value="F:protein dimerization activity"/>
    <property type="evidence" value="ECO:0007669"/>
    <property type="project" value="InterPro"/>
</dbReference>
<dbReference type="EMBL" id="CP056041">
    <property type="protein sequence ID" value="QKZ23977.1"/>
    <property type="molecule type" value="Genomic_DNA"/>
</dbReference>
<reference evidence="12 13" key="1">
    <citation type="submission" date="2020-06" db="EMBL/GenBank/DDBJ databases">
        <title>Genome mining for natural products.</title>
        <authorList>
            <person name="Zhang B."/>
            <person name="Shi J."/>
            <person name="Ge H."/>
        </authorList>
    </citation>
    <scope>NUCLEOTIDE SEQUENCE [LARGE SCALE GENOMIC DNA]</scope>
    <source>
        <strain evidence="12 13">NA02069</strain>
    </source>
</reference>
<accession>A0A7H8TL58</accession>
<evidence type="ECO:0000313" key="13">
    <source>
        <dbReference type="Proteomes" id="UP000509418"/>
    </source>
</evidence>
<dbReference type="AlphaFoldDB" id="A0A7H8TL58"/>
<keyword evidence="5" id="KW-0547">Nucleotide-binding</keyword>
<evidence type="ECO:0000256" key="6">
    <source>
        <dbReference type="ARBA" id="ARBA00022777"/>
    </source>
</evidence>
<dbReference type="PANTHER" id="PTHR24421">
    <property type="entry name" value="NITRATE/NITRITE SENSOR PROTEIN NARX-RELATED"/>
    <property type="match status" value="1"/>
</dbReference>
<evidence type="ECO:0000256" key="1">
    <source>
        <dbReference type="ARBA" id="ARBA00000085"/>
    </source>
</evidence>
<dbReference type="InterPro" id="IPR055558">
    <property type="entry name" value="DUF7134"/>
</dbReference>
<dbReference type="GO" id="GO:0000155">
    <property type="term" value="F:phosphorelay sensor kinase activity"/>
    <property type="evidence" value="ECO:0007669"/>
    <property type="project" value="InterPro"/>
</dbReference>
<keyword evidence="6 12" id="KW-0418">Kinase</keyword>
<dbReference type="EC" id="2.7.13.3" evidence="2"/>
<evidence type="ECO:0000313" key="12">
    <source>
        <dbReference type="EMBL" id="QKZ23977.1"/>
    </source>
</evidence>
<keyword evidence="8" id="KW-0902">Two-component regulatory system</keyword>
<dbReference type="RefSeq" id="WP_176578574.1">
    <property type="nucleotide sequence ID" value="NZ_CBDRGH010000013.1"/>
</dbReference>
<feature type="domain" description="Histidine kinase/HSP90-like ATPase" evidence="11">
    <location>
        <begin position="296"/>
        <end position="387"/>
    </location>
</feature>
<sequence>MTTLDRFTGRLRGLSPRSVDFLVVAVVAWFTGLDAASNDPDYRQADWLTWLLLAVSLLALVWRRRWPVAVTVVTGAACAGWALYGHIGELLNLPVIVALYTVAVQGDRRRTLWTGLIASFTSGAVALWVGNDVVNPQGLAVLEMLWPLVPLLLGEVVRTRRQLQAEYADRAARAEEDREREATRRVHEERVRIARDLHDVVAHTVTAMTVQAGVALDAFDVRPEVARHAMRQVRAAGKEAVRELRATVTVLREPEGDPVDPVPGIERLAELVDRFAGGTLQITLRQENGSGGVRPVVGLAAYRIVQEALTNVVKHSGARHAVVSVVEDGDRLMVEVVDDGPSTTPSASGGFGLVGMRERAAAAGGRIDCGPLAGGGFRVRAELPARGGDGGNDGGSDRDGARGARG</sequence>
<evidence type="ECO:0000256" key="5">
    <source>
        <dbReference type="ARBA" id="ARBA00022741"/>
    </source>
</evidence>
<dbReference type="GO" id="GO:0005524">
    <property type="term" value="F:ATP binding"/>
    <property type="evidence" value="ECO:0007669"/>
    <property type="project" value="UniProtKB-KW"/>
</dbReference>
<dbReference type="PANTHER" id="PTHR24421:SF10">
    <property type="entry name" value="NITRATE_NITRITE SENSOR PROTEIN NARQ"/>
    <property type="match status" value="1"/>
</dbReference>
<keyword evidence="10" id="KW-0812">Transmembrane</keyword>
<dbReference type="GO" id="GO:0016020">
    <property type="term" value="C:membrane"/>
    <property type="evidence" value="ECO:0007669"/>
    <property type="project" value="InterPro"/>
</dbReference>
<protein>
    <recommendedName>
        <fullName evidence="2">histidine kinase</fullName>
        <ecNumber evidence="2">2.7.13.3</ecNumber>
    </recommendedName>
</protein>
<evidence type="ECO:0000256" key="3">
    <source>
        <dbReference type="ARBA" id="ARBA00022553"/>
    </source>
</evidence>
<proteinExistence type="predicted"/>
<dbReference type="Gene3D" id="3.30.565.10">
    <property type="entry name" value="Histidine kinase-like ATPase, C-terminal domain"/>
    <property type="match status" value="1"/>
</dbReference>
<keyword evidence="3" id="KW-0597">Phosphoprotein</keyword>
<comment type="catalytic activity">
    <reaction evidence="1">
        <text>ATP + protein L-histidine = ADP + protein N-phospho-L-histidine.</text>
        <dbReference type="EC" id="2.7.13.3"/>
    </reaction>
</comment>
<evidence type="ECO:0000259" key="11">
    <source>
        <dbReference type="SMART" id="SM00387"/>
    </source>
</evidence>
<evidence type="ECO:0000256" key="4">
    <source>
        <dbReference type="ARBA" id="ARBA00022679"/>
    </source>
</evidence>
<feature type="transmembrane region" description="Helical" evidence="10">
    <location>
        <begin position="68"/>
        <end position="84"/>
    </location>
</feature>
<gene>
    <name evidence="12" type="ORF">HUT05_45515</name>
</gene>
<dbReference type="InterPro" id="IPR036890">
    <property type="entry name" value="HATPase_C_sf"/>
</dbReference>
<dbReference type="Pfam" id="PF02518">
    <property type="entry name" value="HATPase_c"/>
    <property type="match status" value="1"/>
</dbReference>